<organism evidence="2">
    <name type="scientific">Hexamita inflata</name>
    <dbReference type="NCBI Taxonomy" id="28002"/>
    <lineage>
        <taxon>Eukaryota</taxon>
        <taxon>Metamonada</taxon>
        <taxon>Diplomonadida</taxon>
        <taxon>Hexamitidae</taxon>
        <taxon>Hexamitinae</taxon>
        <taxon>Hexamita</taxon>
    </lineage>
</organism>
<accession>A0AA86UBK0</accession>
<feature type="transmembrane region" description="Helical" evidence="1">
    <location>
        <begin position="12"/>
        <end position="33"/>
    </location>
</feature>
<comment type="caution">
    <text evidence="2">The sequence shown here is derived from an EMBL/GenBank/DDBJ whole genome shotgun (WGS) entry which is preliminary data.</text>
</comment>
<proteinExistence type="predicted"/>
<evidence type="ECO:0000313" key="3">
    <source>
        <dbReference type="EMBL" id="CAL6052277.1"/>
    </source>
</evidence>
<dbReference type="EMBL" id="CATOUU010000623">
    <property type="protein sequence ID" value="CAI9935773.1"/>
    <property type="molecule type" value="Genomic_DNA"/>
</dbReference>
<sequence length="412" mass="49087">MRGKRECSDVLKAIVAICGFPVVLVLYLLYYVFVVPIQQIVKIVSINKMHESQAYYTEDPSVFEQKALTYAMFTHKPVHYLGFFISVENSTLYLHDADLKIIKEYKIQYNFLQKSEKYLCVNVFFKYLFVRKYRGVFITLPPPYYTNGLFFKGKFYFTAFQYLYVIQDTKVERILVPNYFHSIGVRLNYPPGQLFTLNGKLFIHNQSKQLFEVRRNKLKCVDQEHVNKYYYQFADRVYCVDATHISRYEIDTMKWINISEIQNIRIHFCNGGALIYQSEQEVFALNMLDGEVQQVKQPKFVENITDNIEFGLYGCQLKKEIMQQLFGVDITHRMMQYYYRYKQGQTQIFKQILEYVKTEHKIKYDKIQLKLMYAQYENRGKIQKVSKQMQTLVQANTKLTQLMSFFSADLTQ</sequence>
<evidence type="ECO:0000256" key="1">
    <source>
        <dbReference type="SAM" id="Phobius"/>
    </source>
</evidence>
<keyword evidence="4" id="KW-1185">Reference proteome</keyword>
<protein>
    <submittedName>
        <fullName evidence="3">Hypothetical_protein</fullName>
    </submittedName>
</protein>
<dbReference type="AlphaFoldDB" id="A0AA86UBK0"/>
<evidence type="ECO:0000313" key="2">
    <source>
        <dbReference type="EMBL" id="CAI9935773.1"/>
    </source>
</evidence>
<dbReference type="Proteomes" id="UP001642409">
    <property type="component" value="Unassembled WGS sequence"/>
</dbReference>
<name>A0AA86UBK0_9EUKA</name>
<keyword evidence="1" id="KW-1133">Transmembrane helix</keyword>
<reference evidence="3 4" key="2">
    <citation type="submission" date="2024-07" db="EMBL/GenBank/DDBJ databases">
        <authorList>
            <person name="Akdeniz Z."/>
        </authorList>
    </citation>
    <scope>NUCLEOTIDE SEQUENCE [LARGE SCALE GENOMIC DNA]</scope>
</reference>
<evidence type="ECO:0000313" key="4">
    <source>
        <dbReference type="Proteomes" id="UP001642409"/>
    </source>
</evidence>
<reference evidence="2" key="1">
    <citation type="submission" date="2023-06" db="EMBL/GenBank/DDBJ databases">
        <authorList>
            <person name="Kurt Z."/>
        </authorList>
    </citation>
    <scope>NUCLEOTIDE SEQUENCE</scope>
</reference>
<keyword evidence="1" id="KW-0812">Transmembrane</keyword>
<dbReference type="EMBL" id="CAXDID020000191">
    <property type="protein sequence ID" value="CAL6052277.1"/>
    <property type="molecule type" value="Genomic_DNA"/>
</dbReference>
<gene>
    <name evidence="2" type="ORF">HINF_LOCUS23418</name>
    <name evidence="3" type="ORF">HINF_LOCUS44772</name>
</gene>
<keyword evidence="1" id="KW-0472">Membrane</keyword>